<evidence type="ECO:0000313" key="1">
    <source>
        <dbReference type="EMBL" id="CAL6056163.1"/>
    </source>
</evidence>
<dbReference type="SUPFAM" id="SSF47954">
    <property type="entry name" value="Cyclin-like"/>
    <property type="match status" value="1"/>
</dbReference>
<dbReference type="Gene3D" id="1.10.472.10">
    <property type="entry name" value="Cyclin-like"/>
    <property type="match status" value="1"/>
</dbReference>
<name>A0ABP1KA88_9EUKA</name>
<comment type="caution">
    <text evidence="1">The sequence shown here is derived from an EMBL/GenBank/DDBJ whole genome shotgun (WGS) entry which is preliminary data.</text>
</comment>
<sequence>MPQPKFTQSQFIDFYLNFLQYIQPQSQDADQITPEIKMLYGPSQTNLNLLLSRLMNSGTDQPVVEAGLVLFFRILSVYGLNSLTQFNCHRLITSSLILANITFEDDTLLLTRWQRMTNYVWSLPEMRYMVIEMLASIRFKLIVEQEEINHLWQLVLLPFYNHSLQQSDIEQFISEQRELIQEIKD</sequence>
<proteinExistence type="predicted"/>
<gene>
    <name evidence="1" type="ORF">HINF_LOCUS46896</name>
</gene>
<keyword evidence="2" id="KW-1185">Reference proteome</keyword>
<reference evidence="1 2" key="1">
    <citation type="submission" date="2024-07" db="EMBL/GenBank/DDBJ databases">
        <authorList>
            <person name="Akdeniz Z."/>
        </authorList>
    </citation>
    <scope>NUCLEOTIDE SEQUENCE [LARGE SCALE GENOMIC DNA]</scope>
</reference>
<dbReference type="InterPro" id="IPR036915">
    <property type="entry name" value="Cyclin-like_sf"/>
</dbReference>
<dbReference type="Proteomes" id="UP001642409">
    <property type="component" value="Unassembled WGS sequence"/>
</dbReference>
<protein>
    <submittedName>
        <fullName evidence="1">Uncharacterized protein</fullName>
    </submittedName>
</protein>
<organism evidence="1 2">
    <name type="scientific">Hexamita inflata</name>
    <dbReference type="NCBI Taxonomy" id="28002"/>
    <lineage>
        <taxon>Eukaryota</taxon>
        <taxon>Metamonada</taxon>
        <taxon>Diplomonadida</taxon>
        <taxon>Hexamitidae</taxon>
        <taxon>Hexamitinae</taxon>
        <taxon>Hexamita</taxon>
    </lineage>
</organism>
<accession>A0ABP1KA88</accession>
<dbReference type="EMBL" id="CAXDID020000208">
    <property type="protein sequence ID" value="CAL6056163.1"/>
    <property type="molecule type" value="Genomic_DNA"/>
</dbReference>
<evidence type="ECO:0000313" key="2">
    <source>
        <dbReference type="Proteomes" id="UP001642409"/>
    </source>
</evidence>